<evidence type="ECO:0000313" key="2">
    <source>
        <dbReference type="Proteomes" id="UP000466024"/>
    </source>
</evidence>
<accession>A0A640W6Z4</accession>
<protein>
    <submittedName>
        <fullName evidence="1">Uncharacterized protein</fullName>
    </submittedName>
</protein>
<gene>
    <name evidence="1" type="ORF">F0A16_21435</name>
</gene>
<organism evidence="1 2">
    <name type="scientific">Salinicola corii</name>
    <dbReference type="NCBI Taxonomy" id="2606937"/>
    <lineage>
        <taxon>Bacteria</taxon>
        <taxon>Pseudomonadati</taxon>
        <taxon>Pseudomonadota</taxon>
        <taxon>Gammaproteobacteria</taxon>
        <taxon>Oceanospirillales</taxon>
        <taxon>Halomonadaceae</taxon>
        <taxon>Salinicola</taxon>
    </lineage>
</organism>
<name>A0A640W6Z4_9GAMM</name>
<dbReference type="AlphaFoldDB" id="A0A640W6Z4"/>
<dbReference type="Proteomes" id="UP000466024">
    <property type="component" value="Unassembled WGS sequence"/>
</dbReference>
<dbReference type="RefSeq" id="WP_149438064.1">
    <property type="nucleotide sequence ID" value="NZ_VTPX01000027.1"/>
</dbReference>
<reference evidence="1 2" key="1">
    <citation type="submission" date="2019-08" db="EMBL/GenBank/DDBJ databases">
        <title>Bioinformatics analysis of the strain L3 and L5.</title>
        <authorList>
            <person name="Li X."/>
        </authorList>
    </citation>
    <scope>NUCLEOTIDE SEQUENCE [LARGE SCALE GENOMIC DNA]</scope>
    <source>
        <strain evidence="1 2">L3</strain>
    </source>
</reference>
<keyword evidence="2" id="KW-1185">Reference proteome</keyword>
<proteinExistence type="predicted"/>
<evidence type="ECO:0000313" key="1">
    <source>
        <dbReference type="EMBL" id="KAA0015139.1"/>
    </source>
</evidence>
<sequence>MDSRQIPEKLDVQCLQQALVHAIRLTMGNDTAETQCAWLTEDCVWALYPAIYPDIQHFLQRGTNALSQAFPDKHELLEQLLKAGLIATPRATAVREFCRDRWFSQLNLALEIDPDLIWRPGETRPELCHLTHAMGPYRRQVADLMGLPPSPVDHPQLCLGTLHSMPEAQADRFPALVNPRVVLAIYWQPEDLAPEAETRSIS</sequence>
<comment type="caution">
    <text evidence="1">The sequence shown here is derived from an EMBL/GenBank/DDBJ whole genome shotgun (WGS) entry which is preliminary data.</text>
</comment>
<dbReference type="EMBL" id="VTPX01000027">
    <property type="protein sequence ID" value="KAA0015139.1"/>
    <property type="molecule type" value="Genomic_DNA"/>
</dbReference>